<comment type="caution">
    <text evidence="7">The sequence shown here is derived from an EMBL/GenBank/DDBJ whole genome shotgun (WGS) entry which is preliminary data.</text>
</comment>
<dbReference type="AlphaFoldDB" id="A0A011NX24"/>
<dbReference type="GO" id="GO:0006308">
    <property type="term" value="P:DNA catabolic process"/>
    <property type="evidence" value="ECO:0007669"/>
    <property type="project" value="InterPro"/>
</dbReference>
<evidence type="ECO:0000256" key="3">
    <source>
        <dbReference type="ARBA" id="ARBA00022759"/>
    </source>
</evidence>
<dbReference type="PANTHER" id="PTHR33146">
    <property type="entry name" value="ENDONUCLEASE 4"/>
    <property type="match status" value="1"/>
</dbReference>
<gene>
    <name evidence="7" type="ORF">AW11_02685</name>
</gene>
<dbReference type="Proteomes" id="UP000022141">
    <property type="component" value="Unassembled WGS sequence"/>
</dbReference>
<organism evidence="7 8">
    <name type="scientific">Accumulibacter regalis</name>
    <dbReference type="NCBI Taxonomy" id="522306"/>
    <lineage>
        <taxon>Bacteria</taxon>
        <taxon>Pseudomonadati</taxon>
        <taxon>Pseudomonadota</taxon>
        <taxon>Betaproteobacteria</taxon>
        <taxon>Candidatus Accumulibacter</taxon>
    </lineage>
</organism>
<proteinExistence type="predicted"/>
<evidence type="ECO:0000256" key="6">
    <source>
        <dbReference type="ARBA" id="ARBA00023180"/>
    </source>
</evidence>
<accession>A0A011NX24</accession>
<evidence type="ECO:0000256" key="1">
    <source>
        <dbReference type="ARBA" id="ARBA00022722"/>
    </source>
</evidence>
<dbReference type="Pfam" id="PF02265">
    <property type="entry name" value="S1-P1_nuclease"/>
    <property type="match status" value="1"/>
</dbReference>
<dbReference type="eggNOG" id="ENOG502Z82C">
    <property type="taxonomic scope" value="Bacteria"/>
</dbReference>
<keyword evidence="1" id="KW-0540">Nuclease</keyword>
<sequence>MTAEPVAGAAWRRRPGGLTALPAFLPSLLLPLLLLVAPPAFAWNAAGHRISALIAWERLDERTKAAVAAVLRQHPDYERWQTRSKDADADRAAFLEASTWPDDIRRDRRFYTAGHAPPTPTLHGFPDMERRLAWHYVDRPLHPGHKARPSPGALARQLAALPKILCDPESSAAERAYALPWLIHLVADAHQPLHAASRNRAHGDDDSGGNEQRIFNPLQPKYPSTNLHSYWDELPGKPWLRGKRLASTVEVLTLLYPPTAQAGDDATQWLEESWQLARQAAYPGGDNAVLTISAEFQARALEITGQRLGQAGYRLAVQLQRVFSGAGRQCST</sequence>
<dbReference type="EMBL" id="JEMY01000036">
    <property type="protein sequence ID" value="EXI87258.1"/>
    <property type="molecule type" value="Genomic_DNA"/>
</dbReference>
<keyword evidence="2" id="KW-0479">Metal-binding</keyword>
<dbReference type="GO" id="GO:0003676">
    <property type="term" value="F:nucleic acid binding"/>
    <property type="evidence" value="ECO:0007669"/>
    <property type="project" value="InterPro"/>
</dbReference>
<dbReference type="PATRIC" id="fig|1454004.3.peg.2777"/>
<name>A0A011NX24_ACCRE</name>
<dbReference type="CDD" id="cd11010">
    <property type="entry name" value="S1-P1_nuclease"/>
    <property type="match status" value="1"/>
</dbReference>
<evidence type="ECO:0000256" key="5">
    <source>
        <dbReference type="ARBA" id="ARBA00023157"/>
    </source>
</evidence>
<reference evidence="7" key="1">
    <citation type="submission" date="2014-02" db="EMBL/GenBank/DDBJ databases">
        <title>Expanding our view of genomic diversity in Candidatus Accumulibacter clades.</title>
        <authorList>
            <person name="Skennerton C.T."/>
            <person name="Barr J.J."/>
            <person name="Slater F.R."/>
            <person name="Bond P.L."/>
            <person name="Tyson G.W."/>
        </authorList>
    </citation>
    <scope>NUCLEOTIDE SEQUENCE [LARGE SCALE GENOMIC DNA]</scope>
</reference>
<evidence type="ECO:0000256" key="4">
    <source>
        <dbReference type="ARBA" id="ARBA00022801"/>
    </source>
</evidence>
<dbReference type="PANTHER" id="PTHR33146:SF10">
    <property type="entry name" value="STRAND-SPECIFIC NUCLEASE, PUTATIVE-RELATED"/>
    <property type="match status" value="1"/>
</dbReference>
<dbReference type="GO" id="GO:0046872">
    <property type="term" value="F:metal ion binding"/>
    <property type="evidence" value="ECO:0007669"/>
    <property type="project" value="UniProtKB-KW"/>
</dbReference>
<dbReference type="Gene3D" id="1.10.575.10">
    <property type="entry name" value="P1 Nuclease"/>
    <property type="match status" value="1"/>
</dbReference>
<keyword evidence="6" id="KW-0325">Glycoprotein</keyword>
<dbReference type="STRING" id="1454004.AW11_02685"/>
<dbReference type="GO" id="GO:0016788">
    <property type="term" value="F:hydrolase activity, acting on ester bonds"/>
    <property type="evidence" value="ECO:0007669"/>
    <property type="project" value="InterPro"/>
</dbReference>
<keyword evidence="4" id="KW-0378">Hydrolase</keyword>
<protein>
    <submittedName>
        <fullName evidence="7">S1/P1 Nuclease</fullName>
    </submittedName>
</protein>
<keyword evidence="3" id="KW-0255">Endonuclease</keyword>
<dbReference type="InterPro" id="IPR008947">
    <property type="entry name" value="PLipase_C/P1_nuclease_dom_sf"/>
</dbReference>
<evidence type="ECO:0000256" key="2">
    <source>
        <dbReference type="ARBA" id="ARBA00022723"/>
    </source>
</evidence>
<evidence type="ECO:0000313" key="8">
    <source>
        <dbReference type="Proteomes" id="UP000022141"/>
    </source>
</evidence>
<dbReference type="GO" id="GO:0004519">
    <property type="term" value="F:endonuclease activity"/>
    <property type="evidence" value="ECO:0007669"/>
    <property type="project" value="UniProtKB-KW"/>
</dbReference>
<keyword evidence="5" id="KW-1015">Disulfide bond</keyword>
<keyword evidence="8" id="KW-1185">Reference proteome</keyword>
<evidence type="ECO:0000313" key="7">
    <source>
        <dbReference type="EMBL" id="EXI87258.1"/>
    </source>
</evidence>
<dbReference type="SUPFAM" id="SSF48537">
    <property type="entry name" value="Phospholipase C/P1 nuclease"/>
    <property type="match status" value="1"/>
</dbReference>
<dbReference type="InterPro" id="IPR003154">
    <property type="entry name" value="S1/P1nuclease"/>
</dbReference>